<gene>
    <name evidence="3" type="ORF">J4573_37390</name>
</gene>
<dbReference type="RefSeq" id="WP_208260825.1">
    <property type="nucleotide sequence ID" value="NZ_JAGEOJ010000017.1"/>
</dbReference>
<dbReference type="Pfam" id="PF13581">
    <property type="entry name" value="HATPase_c_2"/>
    <property type="match status" value="1"/>
</dbReference>
<accession>A0A939PHJ6</accession>
<dbReference type="InterPro" id="IPR050267">
    <property type="entry name" value="Anti-sigma-factor_SerPK"/>
</dbReference>
<evidence type="ECO:0000259" key="2">
    <source>
        <dbReference type="Pfam" id="PF13581"/>
    </source>
</evidence>
<keyword evidence="4" id="KW-1185">Reference proteome</keyword>
<dbReference type="GO" id="GO:0005524">
    <property type="term" value="F:ATP binding"/>
    <property type="evidence" value="ECO:0007669"/>
    <property type="project" value="UniProtKB-KW"/>
</dbReference>
<dbReference type="PANTHER" id="PTHR35526:SF3">
    <property type="entry name" value="ANTI-SIGMA-F FACTOR RSBW"/>
    <property type="match status" value="1"/>
</dbReference>
<evidence type="ECO:0000256" key="1">
    <source>
        <dbReference type="ARBA" id="ARBA00022527"/>
    </source>
</evidence>
<sequence length="149" mass="15665">MPPKETRDSERAVIASLTLPGHERSAAHIGRFVRDTLGADHPAVDDVNTCVNEAFTNGVAHTASGRGGKITVTLAAAPGVLLAEVTDDGANGDRPHLRRPGVESGRGMHLINALTGGWGLHADGDRTTIWMRFPSAWSGARGFCRPPGP</sequence>
<dbReference type="CDD" id="cd16936">
    <property type="entry name" value="HATPase_RsbW-like"/>
    <property type="match status" value="1"/>
</dbReference>
<dbReference type="PANTHER" id="PTHR35526">
    <property type="entry name" value="ANTI-SIGMA-F FACTOR RSBW-RELATED"/>
    <property type="match status" value="1"/>
</dbReference>
<dbReference type="EMBL" id="JAGEOJ010000017">
    <property type="protein sequence ID" value="MBO2452816.1"/>
    <property type="molecule type" value="Genomic_DNA"/>
</dbReference>
<evidence type="ECO:0000313" key="3">
    <source>
        <dbReference type="EMBL" id="MBO2452816.1"/>
    </source>
</evidence>
<evidence type="ECO:0000313" key="4">
    <source>
        <dbReference type="Proteomes" id="UP000669179"/>
    </source>
</evidence>
<dbReference type="AlphaFoldDB" id="A0A939PHJ6"/>
<protein>
    <submittedName>
        <fullName evidence="3">ATP-binding protein</fullName>
    </submittedName>
</protein>
<comment type="caution">
    <text evidence="3">The sequence shown here is derived from an EMBL/GenBank/DDBJ whole genome shotgun (WGS) entry which is preliminary data.</text>
</comment>
<dbReference type="InterPro" id="IPR036890">
    <property type="entry name" value="HATPase_C_sf"/>
</dbReference>
<reference evidence="3" key="1">
    <citation type="submission" date="2021-03" db="EMBL/GenBank/DDBJ databases">
        <authorList>
            <person name="Kanchanasin P."/>
            <person name="Saeng-In P."/>
            <person name="Phongsopitanun W."/>
            <person name="Yuki M."/>
            <person name="Kudo T."/>
            <person name="Ohkuma M."/>
            <person name="Tanasupawat S."/>
        </authorList>
    </citation>
    <scope>NUCLEOTIDE SEQUENCE</scope>
    <source>
        <strain evidence="3">GKU 128</strain>
    </source>
</reference>
<feature type="domain" description="Histidine kinase/HSP90-like ATPase" evidence="2">
    <location>
        <begin position="29"/>
        <end position="133"/>
    </location>
</feature>
<keyword evidence="1" id="KW-0418">Kinase</keyword>
<keyword evidence="3" id="KW-0067">ATP-binding</keyword>
<keyword evidence="3" id="KW-0547">Nucleotide-binding</keyword>
<keyword evidence="1" id="KW-0723">Serine/threonine-protein kinase</keyword>
<organism evidence="3 4">
    <name type="scientific">Actinomadura barringtoniae</name>
    <dbReference type="NCBI Taxonomy" id="1427535"/>
    <lineage>
        <taxon>Bacteria</taxon>
        <taxon>Bacillati</taxon>
        <taxon>Actinomycetota</taxon>
        <taxon>Actinomycetes</taxon>
        <taxon>Streptosporangiales</taxon>
        <taxon>Thermomonosporaceae</taxon>
        <taxon>Actinomadura</taxon>
    </lineage>
</organism>
<proteinExistence type="predicted"/>
<dbReference type="Gene3D" id="3.30.565.10">
    <property type="entry name" value="Histidine kinase-like ATPase, C-terminal domain"/>
    <property type="match status" value="1"/>
</dbReference>
<dbReference type="GO" id="GO:0004674">
    <property type="term" value="F:protein serine/threonine kinase activity"/>
    <property type="evidence" value="ECO:0007669"/>
    <property type="project" value="UniProtKB-KW"/>
</dbReference>
<keyword evidence="1" id="KW-0808">Transferase</keyword>
<name>A0A939PHJ6_9ACTN</name>
<dbReference type="Proteomes" id="UP000669179">
    <property type="component" value="Unassembled WGS sequence"/>
</dbReference>
<dbReference type="SUPFAM" id="SSF55874">
    <property type="entry name" value="ATPase domain of HSP90 chaperone/DNA topoisomerase II/histidine kinase"/>
    <property type="match status" value="1"/>
</dbReference>
<dbReference type="InterPro" id="IPR003594">
    <property type="entry name" value="HATPase_dom"/>
</dbReference>